<organism evidence="1 2">
    <name type="scientific">Echinicola jeungdonensis</name>
    <dbReference type="NCBI Taxonomy" id="709343"/>
    <lineage>
        <taxon>Bacteria</taxon>
        <taxon>Pseudomonadati</taxon>
        <taxon>Bacteroidota</taxon>
        <taxon>Cytophagia</taxon>
        <taxon>Cytophagales</taxon>
        <taxon>Cyclobacteriaceae</taxon>
        <taxon>Echinicola</taxon>
    </lineage>
</organism>
<dbReference type="InterPro" id="IPR013783">
    <property type="entry name" value="Ig-like_fold"/>
</dbReference>
<dbReference type="InterPro" id="IPR036116">
    <property type="entry name" value="FN3_sf"/>
</dbReference>
<proteinExistence type="predicted"/>
<reference evidence="1 2" key="1">
    <citation type="submission" date="2024-09" db="EMBL/GenBank/DDBJ databases">
        <authorList>
            <person name="Sun Q."/>
            <person name="Mori K."/>
        </authorList>
    </citation>
    <scope>NUCLEOTIDE SEQUENCE [LARGE SCALE GENOMIC DNA]</scope>
    <source>
        <strain evidence="1 2">CECT 7682</strain>
    </source>
</reference>
<comment type="caution">
    <text evidence="1">The sequence shown here is derived from an EMBL/GenBank/DDBJ whole genome shotgun (WGS) entry which is preliminary data.</text>
</comment>
<name>A0ABV5J1G1_9BACT</name>
<dbReference type="SUPFAM" id="SSF49265">
    <property type="entry name" value="Fibronectin type III"/>
    <property type="match status" value="1"/>
</dbReference>
<dbReference type="PROSITE" id="PS51257">
    <property type="entry name" value="PROKAR_LIPOPROTEIN"/>
    <property type="match status" value="1"/>
</dbReference>
<gene>
    <name evidence="1" type="ORF">ACFFUR_02420</name>
</gene>
<sequence length="402" mass="44135">MNKIINISLLVLLILSCNQEVDPPKIEEEPSNNEGEVPTLQGLEMVQVTNSSAIFDSKVENDGGYAVLERGVCFMEGDGVPTLENHYIEASSVKGSGEFSASLNALNDGIKYSARAYAVNEIGVGYGEKLKFETPAADKPEVETGVKYISAAHSIHLRVALNNDGGFPITEKGVCWDLEPSPSIDEEVIEMGNGMNSFLAEIKGLDPEKKYYLRAYAKNEKGVSYGNTLEVTTRKKGNITFTLHEDPNPSTELQENYDRIKEAFKKAVEYYNSYTSIEKHINVYYNPGVPTADGNINGTIRIGSNVSYQRTGTAMHEIAHVVGVGTHWKWGELIQGGTYVGPRANEIIQILSGDNNSILRGDGTHFWPYGINGAHEDSGSPELYIWHALIMQGMKDDGLPSF</sequence>
<dbReference type="EMBL" id="JBHMEW010000008">
    <property type="protein sequence ID" value="MFB9210646.1"/>
    <property type="molecule type" value="Genomic_DNA"/>
</dbReference>
<protein>
    <recommendedName>
        <fullName evidence="3">Fibronectin type-III domain-containing protein</fullName>
    </recommendedName>
</protein>
<dbReference type="Gene3D" id="2.60.40.10">
    <property type="entry name" value="Immunoglobulins"/>
    <property type="match status" value="1"/>
</dbReference>
<dbReference type="RefSeq" id="WP_290246895.1">
    <property type="nucleotide sequence ID" value="NZ_JAUFQT010000001.1"/>
</dbReference>
<evidence type="ECO:0000313" key="1">
    <source>
        <dbReference type="EMBL" id="MFB9210646.1"/>
    </source>
</evidence>
<evidence type="ECO:0008006" key="3">
    <source>
        <dbReference type="Google" id="ProtNLM"/>
    </source>
</evidence>
<dbReference type="Proteomes" id="UP001589654">
    <property type="component" value="Unassembled WGS sequence"/>
</dbReference>
<accession>A0ABV5J1G1</accession>
<keyword evidence="2" id="KW-1185">Reference proteome</keyword>
<evidence type="ECO:0000313" key="2">
    <source>
        <dbReference type="Proteomes" id="UP001589654"/>
    </source>
</evidence>